<proteinExistence type="predicted"/>
<dbReference type="Gramene" id="Zm00001eb352020_T001">
    <property type="protein sequence ID" value="Zm00001eb352020_P001"/>
    <property type="gene ID" value="Zm00001eb352020"/>
</dbReference>
<dbReference type="InParanoid" id="A0A804QRS9"/>
<sequence>MGCRSCSTSHDDDAGGSREAAWGRTRHGAPPNADAATLATRCPCPCPCRGGFWTWSPRSRSTTRRRGGAGAGTSSTCRDGGRPEIDPSRCGDRWPGPAPHALELGDDSATTLDGDGSTTTRTRNGGAMGLARGSARRLRPHGALVVGLRLNRIVYI</sequence>
<dbReference type="Proteomes" id="UP000007305">
    <property type="component" value="Chromosome 8"/>
</dbReference>
<protein>
    <submittedName>
        <fullName evidence="2">Uncharacterized protein</fullName>
    </submittedName>
</protein>
<feature type="compositionally biased region" description="Polar residues" evidence="1">
    <location>
        <begin position="108"/>
        <end position="123"/>
    </location>
</feature>
<dbReference type="EnsemblPlants" id="Zm00001eb352020_T001">
    <property type="protein sequence ID" value="Zm00001eb352020_P001"/>
    <property type="gene ID" value="Zm00001eb352020"/>
</dbReference>
<reference evidence="2" key="2">
    <citation type="submission" date="2019-07" db="EMBL/GenBank/DDBJ databases">
        <authorList>
            <person name="Seetharam A."/>
            <person name="Woodhouse M."/>
            <person name="Cannon E."/>
        </authorList>
    </citation>
    <scope>NUCLEOTIDE SEQUENCE [LARGE SCALE GENOMIC DNA]</scope>
    <source>
        <strain evidence="2">cv. B73</strain>
    </source>
</reference>
<keyword evidence="3" id="KW-1185">Reference proteome</keyword>
<evidence type="ECO:0000313" key="3">
    <source>
        <dbReference type="Proteomes" id="UP000007305"/>
    </source>
</evidence>
<feature type="compositionally biased region" description="Basic and acidic residues" evidence="1">
    <location>
        <begin position="79"/>
        <end position="92"/>
    </location>
</feature>
<evidence type="ECO:0000256" key="1">
    <source>
        <dbReference type="SAM" id="MobiDB-lite"/>
    </source>
</evidence>
<feature type="region of interest" description="Disordered" evidence="1">
    <location>
        <begin position="1"/>
        <end position="34"/>
    </location>
</feature>
<reference evidence="3" key="1">
    <citation type="journal article" date="2009" name="Science">
        <title>The B73 maize genome: complexity, diversity, and dynamics.</title>
        <authorList>
            <person name="Schnable P.S."/>
            <person name="Ware D."/>
            <person name="Fulton R.S."/>
            <person name="Stein J.C."/>
            <person name="Wei F."/>
            <person name="Pasternak S."/>
            <person name="Liang C."/>
            <person name="Zhang J."/>
            <person name="Fulton L."/>
            <person name="Graves T.A."/>
            <person name="Minx P."/>
            <person name="Reily A.D."/>
            <person name="Courtney L."/>
            <person name="Kruchowski S.S."/>
            <person name="Tomlinson C."/>
            <person name="Strong C."/>
            <person name="Delehaunty K."/>
            <person name="Fronick C."/>
            <person name="Courtney B."/>
            <person name="Rock S.M."/>
            <person name="Belter E."/>
            <person name="Du F."/>
            <person name="Kim K."/>
            <person name="Abbott R.M."/>
            <person name="Cotton M."/>
            <person name="Levy A."/>
            <person name="Marchetto P."/>
            <person name="Ochoa K."/>
            <person name="Jackson S.M."/>
            <person name="Gillam B."/>
            <person name="Chen W."/>
            <person name="Yan L."/>
            <person name="Higginbotham J."/>
            <person name="Cardenas M."/>
            <person name="Waligorski J."/>
            <person name="Applebaum E."/>
            <person name="Phelps L."/>
            <person name="Falcone J."/>
            <person name="Kanchi K."/>
            <person name="Thane T."/>
            <person name="Scimone A."/>
            <person name="Thane N."/>
            <person name="Henke J."/>
            <person name="Wang T."/>
            <person name="Ruppert J."/>
            <person name="Shah N."/>
            <person name="Rotter K."/>
            <person name="Hodges J."/>
            <person name="Ingenthron E."/>
            <person name="Cordes M."/>
            <person name="Kohlberg S."/>
            <person name="Sgro J."/>
            <person name="Delgado B."/>
            <person name="Mead K."/>
            <person name="Chinwalla A."/>
            <person name="Leonard S."/>
            <person name="Crouse K."/>
            <person name="Collura K."/>
            <person name="Kudrna D."/>
            <person name="Currie J."/>
            <person name="He R."/>
            <person name="Angelova A."/>
            <person name="Rajasekar S."/>
            <person name="Mueller T."/>
            <person name="Lomeli R."/>
            <person name="Scara G."/>
            <person name="Ko A."/>
            <person name="Delaney K."/>
            <person name="Wissotski M."/>
            <person name="Lopez G."/>
            <person name="Campos D."/>
            <person name="Braidotti M."/>
            <person name="Ashley E."/>
            <person name="Golser W."/>
            <person name="Kim H."/>
            <person name="Lee S."/>
            <person name="Lin J."/>
            <person name="Dujmic Z."/>
            <person name="Kim W."/>
            <person name="Talag J."/>
            <person name="Zuccolo A."/>
            <person name="Fan C."/>
            <person name="Sebastian A."/>
            <person name="Kramer M."/>
            <person name="Spiegel L."/>
            <person name="Nascimento L."/>
            <person name="Zutavern T."/>
            <person name="Miller B."/>
            <person name="Ambroise C."/>
            <person name="Muller S."/>
            <person name="Spooner W."/>
            <person name="Narechania A."/>
            <person name="Ren L."/>
            <person name="Wei S."/>
            <person name="Kumari S."/>
            <person name="Faga B."/>
            <person name="Levy M.J."/>
            <person name="McMahan L."/>
            <person name="Van Buren P."/>
            <person name="Vaughn M.W."/>
            <person name="Ying K."/>
            <person name="Yeh C.-T."/>
            <person name="Emrich S.J."/>
            <person name="Jia Y."/>
            <person name="Kalyanaraman A."/>
            <person name="Hsia A.-P."/>
            <person name="Barbazuk W.B."/>
            <person name="Baucom R.S."/>
            <person name="Brutnell T.P."/>
            <person name="Carpita N.C."/>
            <person name="Chaparro C."/>
            <person name="Chia J.-M."/>
            <person name="Deragon J.-M."/>
            <person name="Estill J.C."/>
            <person name="Fu Y."/>
            <person name="Jeddeloh J.A."/>
            <person name="Han Y."/>
            <person name="Lee H."/>
            <person name="Li P."/>
            <person name="Lisch D.R."/>
            <person name="Liu S."/>
            <person name="Liu Z."/>
            <person name="Nagel D.H."/>
            <person name="McCann M.C."/>
            <person name="SanMiguel P."/>
            <person name="Myers A.M."/>
            <person name="Nettleton D."/>
            <person name="Nguyen J."/>
            <person name="Penning B.W."/>
            <person name="Ponnala L."/>
            <person name="Schneider K.L."/>
            <person name="Schwartz D.C."/>
            <person name="Sharma A."/>
            <person name="Soderlund C."/>
            <person name="Springer N.M."/>
            <person name="Sun Q."/>
            <person name="Wang H."/>
            <person name="Waterman M."/>
            <person name="Westerman R."/>
            <person name="Wolfgruber T.K."/>
            <person name="Yang L."/>
            <person name="Yu Y."/>
            <person name="Zhang L."/>
            <person name="Zhou S."/>
            <person name="Zhu Q."/>
            <person name="Bennetzen J.L."/>
            <person name="Dawe R.K."/>
            <person name="Jiang J."/>
            <person name="Jiang N."/>
            <person name="Presting G.G."/>
            <person name="Wessler S.R."/>
            <person name="Aluru S."/>
            <person name="Martienssen R.A."/>
            <person name="Clifton S.W."/>
            <person name="McCombie W.R."/>
            <person name="Wing R.A."/>
            <person name="Wilson R.K."/>
        </authorList>
    </citation>
    <scope>NUCLEOTIDE SEQUENCE [LARGE SCALE GENOMIC DNA]</scope>
    <source>
        <strain evidence="3">cv. B73</strain>
    </source>
</reference>
<organism evidence="2 3">
    <name type="scientific">Zea mays</name>
    <name type="common">Maize</name>
    <dbReference type="NCBI Taxonomy" id="4577"/>
    <lineage>
        <taxon>Eukaryota</taxon>
        <taxon>Viridiplantae</taxon>
        <taxon>Streptophyta</taxon>
        <taxon>Embryophyta</taxon>
        <taxon>Tracheophyta</taxon>
        <taxon>Spermatophyta</taxon>
        <taxon>Magnoliopsida</taxon>
        <taxon>Liliopsida</taxon>
        <taxon>Poales</taxon>
        <taxon>Poaceae</taxon>
        <taxon>PACMAD clade</taxon>
        <taxon>Panicoideae</taxon>
        <taxon>Andropogonodae</taxon>
        <taxon>Andropogoneae</taxon>
        <taxon>Tripsacinae</taxon>
        <taxon>Zea</taxon>
    </lineage>
</organism>
<accession>A0A804QRS9</accession>
<evidence type="ECO:0000313" key="2">
    <source>
        <dbReference type="EnsemblPlants" id="Zm00001eb352020_P001"/>
    </source>
</evidence>
<feature type="region of interest" description="Disordered" evidence="1">
    <location>
        <begin position="54"/>
        <end position="134"/>
    </location>
</feature>
<reference evidence="2" key="3">
    <citation type="submission" date="2021-05" db="UniProtKB">
        <authorList>
            <consortium name="EnsemblPlants"/>
        </authorList>
    </citation>
    <scope>IDENTIFICATION</scope>
    <source>
        <strain evidence="2">cv. B73</strain>
    </source>
</reference>
<dbReference type="AlphaFoldDB" id="A0A804QRS9"/>
<name>A0A804QRS9_MAIZE</name>
<gene>
    <name evidence="2" type="primary">LOC100276718</name>
</gene>